<proteinExistence type="predicted"/>
<protein>
    <submittedName>
        <fullName evidence="1">Uncharacterized protein</fullName>
    </submittedName>
</protein>
<organism evidence="1">
    <name type="scientific">Anguilla anguilla</name>
    <name type="common">European freshwater eel</name>
    <name type="synonym">Muraena anguilla</name>
    <dbReference type="NCBI Taxonomy" id="7936"/>
    <lineage>
        <taxon>Eukaryota</taxon>
        <taxon>Metazoa</taxon>
        <taxon>Chordata</taxon>
        <taxon>Craniata</taxon>
        <taxon>Vertebrata</taxon>
        <taxon>Euteleostomi</taxon>
        <taxon>Actinopterygii</taxon>
        <taxon>Neopterygii</taxon>
        <taxon>Teleostei</taxon>
        <taxon>Anguilliformes</taxon>
        <taxon>Anguillidae</taxon>
        <taxon>Anguilla</taxon>
    </lineage>
</organism>
<reference evidence="1" key="2">
    <citation type="journal article" date="2015" name="Fish Shellfish Immunol.">
        <title>Early steps in the European eel (Anguilla anguilla)-Vibrio vulnificus interaction in the gills: Role of the RtxA13 toxin.</title>
        <authorList>
            <person name="Callol A."/>
            <person name="Pajuelo D."/>
            <person name="Ebbesson L."/>
            <person name="Teles M."/>
            <person name="MacKenzie S."/>
            <person name="Amaro C."/>
        </authorList>
    </citation>
    <scope>NUCLEOTIDE SEQUENCE</scope>
</reference>
<dbReference type="AlphaFoldDB" id="A0A0E9R420"/>
<accession>A0A0E9R420</accession>
<sequence length="45" mass="4991">MNRLVFSDGAGASDMQQTVQKTNHSLSGLKCRSLFFEKIQAKLCT</sequence>
<name>A0A0E9R420_ANGAN</name>
<dbReference type="EMBL" id="GBXM01084728">
    <property type="protein sequence ID" value="JAH23849.1"/>
    <property type="molecule type" value="Transcribed_RNA"/>
</dbReference>
<reference evidence="1" key="1">
    <citation type="submission" date="2014-11" db="EMBL/GenBank/DDBJ databases">
        <authorList>
            <person name="Amaro Gonzalez C."/>
        </authorList>
    </citation>
    <scope>NUCLEOTIDE SEQUENCE</scope>
</reference>
<evidence type="ECO:0000313" key="1">
    <source>
        <dbReference type="EMBL" id="JAH23849.1"/>
    </source>
</evidence>